<dbReference type="InterPro" id="IPR018490">
    <property type="entry name" value="cNMP-bd_dom_sf"/>
</dbReference>
<dbReference type="CDD" id="cd00038">
    <property type="entry name" value="CAP_ED"/>
    <property type="match status" value="1"/>
</dbReference>
<dbReference type="SUPFAM" id="SSF51206">
    <property type="entry name" value="cAMP-binding domain-like"/>
    <property type="match status" value="1"/>
</dbReference>
<evidence type="ECO:0000259" key="1">
    <source>
        <dbReference type="Pfam" id="PF00027"/>
    </source>
</evidence>
<accession>A0ABU1TQ88</accession>
<evidence type="ECO:0000313" key="2">
    <source>
        <dbReference type="EMBL" id="MDR6968114.1"/>
    </source>
</evidence>
<dbReference type="Gene3D" id="2.60.120.10">
    <property type="entry name" value="Jelly Rolls"/>
    <property type="match status" value="1"/>
</dbReference>
<keyword evidence="3" id="KW-1185">Reference proteome</keyword>
<dbReference type="InterPro" id="IPR014710">
    <property type="entry name" value="RmlC-like_jellyroll"/>
</dbReference>
<feature type="domain" description="Cyclic nucleotide-binding" evidence="1">
    <location>
        <begin position="16"/>
        <end position="103"/>
    </location>
</feature>
<sequence length="178" mass="21017">MTEEDFKFLLSHFVPKRIRKKQYLLEEGKICEYTAFIVKGSMRKYFVDEKGVEHIVDLYVENWWAGDRESFVQFTPSNYNIDAWENCEVLLISRENTLKLCAECPAFNDMLLKLDERNSIATQKRITSTLSSCVEKRYNHFAEYHPDFVQRFPQHIIASYLGVTKDTLSRVRSKAIKK</sequence>
<gene>
    <name evidence="2" type="ORF">J2X31_002129</name>
</gene>
<name>A0ABU1TQ88_9FLAO</name>
<protein>
    <submittedName>
        <fullName evidence="2">CRP-like cAMP-binding protein</fullName>
    </submittedName>
</protein>
<dbReference type="InterPro" id="IPR000595">
    <property type="entry name" value="cNMP-bd_dom"/>
</dbReference>
<evidence type="ECO:0000313" key="3">
    <source>
        <dbReference type="Proteomes" id="UP001255185"/>
    </source>
</evidence>
<dbReference type="RefSeq" id="WP_310026559.1">
    <property type="nucleotide sequence ID" value="NZ_JAVDVI010000008.1"/>
</dbReference>
<dbReference type="Pfam" id="PF00027">
    <property type="entry name" value="cNMP_binding"/>
    <property type="match status" value="1"/>
</dbReference>
<reference evidence="2 3" key="1">
    <citation type="submission" date="2023-07" db="EMBL/GenBank/DDBJ databases">
        <title>Sorghum-associated microbial communities from plants grown in Nebraska, USA.</title>
        <authorList>
            <person name="Schachtman D."/>
        </authorList>
    </citation>
    <scope>NUCLEOTIDE SEQUENCE [LARGE SCALE GENOMIC DNA]</scope>
    <source>
        <strain evidence="2 3">3773</strain>
    </source>
</reference>
<organism evidence="2 3">
    <name type="scientific">Flavobacterium arsenatis</name>
    <dbReference type="NCBI Taxonomy" id="1484332"/>
    <lineage>
        <taxon>Bacteria</taxon>
        <taxon>Pseudomonadati</taxon>
        <taxon>Bacteroidota</taxon>
        <taxon>Flavobacteriia</taxon>
        <taxon>Flavobacteriales</taxon>
        <taxon>Flavobacteriaceae</taxon>
        <taxon>Flavobacterium</taxon>
    </lineage>
</organism>
<dbReference type="Proteomes" id="UP001255185">
    <property type="component" value="Unassembled WGS sequence"/>
</dbReference>
<dbReference type="EMBL" id="JAVDVI010000008">
    <property type="protein sequence ID" value="MDR6968114.1"/>
    <property type="molecule type" value="Genomic_DNA"/>
</dbReference>
<comment type="caution">
    <text evidence="2">The sequence shown here is derived from an EMBL/GenBank/DDBJ whole genome shotgun (WGS) entry which is preliminary data.</text>
</comment>
<proteinExistence type="predicted"/>